<dbReference type="PANTHER" id="PTHR33136:SF6">
    <property type="entry name" value="PROTEIN RALF-LIKE 34"/>
    <property type="match status" value="1"/>
</dbReference>
<comment type="similarity">
    <text evidence="2">Belongs to the plant rapid alkalinization factor (RALF) family.</text>
</comment>
<evidence type="ECO:0000256" key="6">
    <source>
        <dbReference type="ARBA" id="ARBA00023157"/>
    </source>
</evidence>
<evidence type="ECO:0000313" key="9">
    <source>
        <dbReference type="Proteomes" id="UP001632038"/>
    </source>
</evidence>
<dbReference type="PANTHER" id="PTHR33136">
    <property type="entry name" value="RAPID ALKALINIZATION FACTOR-LIKE"/>
    <property type="match status" value="1"/>
</dbReference>
<evidence type="ECO:0008006" key="10">
    <source>
        <dbReference type="Google" id="ProtNLM"/>
    </source>
</evidence>
<keyword evidence="6" id="KW-1015">Disulfide bond</keyword>
<evidence type="ECO:0000256" key="2">
    <source>
        <dbReference type="ARBA" id="ARBA00009178"/>
    </source>
</evidence>
<evidence type="ECO:0000256" key="7">
    <source>
        <dbReference type="SAM" id="SignalP"/>
    </source>
</evidence>
<protein>
    <recommendedName>
        <fullName evidence="10">Rapid ALkalinization Factor</fullName>
    </recommendedName>
</protein>
<feature type="signal peptide" evidence="7">
    <location>
        <begin position="1"/>
        <end position="25"/>
    </location>
</feature>
<dbReference type="GO" id="GO:0005179">
    <property type="term" value="F:hormone activity"/>
    <property type="evidence" value="ECO:0007669"/>
    <property type="project" value="UniProtKB-KW"/>
</dbReference>
<dbReference type="AlphaFoldDB" id="A0ABD3CN85"/>
<dbReference type="Pfam" id="PF05498">
    <property type="entry name" value="RALF"/>
    <property type="match status" value="1"/>
</dbReference>
<dbReference type="InterPro" id="IPR008801">
    <property type="entry name" value="RALF"/>
</dbReference>
<comment type="caution">
    <text evidence="8">The sequence shown here is derived from an EMBL/GenBank/DDBJ whole genome shotgun (WGS) entry which is preliminary data.</text>
</comment>
<evidence type="ECO:0000256" key="3">
    <source>
        <dbReference type="ARBA" id="ARBA00022525"/>
    </source>
</evidence>
<proteinExistence type="inferred from homology"/>
<keyword evidence="5 7" id="KW-0732">Signal</keyword>
<keyword evidence="9" id="KW-1185">Reference proteome</keyword>
<dbReference type="EMBL" id="JAVIJP010000032">
    <property type="protein sequence ID" value="KAL3631431.1"/>
    <property type="molecule type" value="Genomic_DNA"/>
</dbReference>
<evidence type="ECO:0000256" key="4">
    <source>
        <dbReference type="ARBA" id="ARBA00022702"/>
    </source>
</evidence>
<dbReference type="GO" id="GO:0005576">
    <property type="term" value="C:extracellular region"/>
    <property type="evidence" value="ECO:0007669"/>
    <property type="project" value="UniProtKB-SubCell"/>
</dbReference>
<comment type="subcellular location">
    <subcellularLocation>
        <location evidence="1">Secreted</location>
    </subcellularLocation>
</comment>
<evidence type="ECO:0000313" key="8">
    <source>
        <dbReference type="EMBL" id="KAL3631431.1"/>
    </source>
</evidence>
<name>A0ABD3CN85_9LAMI</name>
<evidence type="ECO:0000256" key="1">
    <source>
        <dbReference type="ARBA" id="ARBA00004613"/>
    </source>
</evidence>
<keyword evidence="4" id="KW-0372">Hormone</keyword>
<reference evidence="9" key="1">
    <citation type="journal article" date="2024" name="IScience">
        <title>Strigolactones Initiate the Formation of Haustorium-like Structures in Castilleja.</title>
        <authorList>
            <person name="Buerger M."/>
            <person name="Peterson D."/>
            <person name="Chory J."/>
        </authorList>
    </citation>
    <scope>NUCLEOTIDE SEQUENCE [LARGE SCALE GENOMIC DNA]</scope>
</reference>
<gene>
    <name evidence="8" type="ORF">CASFOL_024415</name>
</gene>
<sequence>MMAFRAAGPILLMITLAITSEVAHSMDHLGYFRLTDGHGDLIADAFEQLDQERMMESDTSRRQLGGGGGYISYGAMGRNSVPCNQRGQSYYNCNSHQKANPYTRGCTKATKCARTNR</sequence>
<accession>A0ABD3CN85</accession>
<organism evidence="8 9">
    <name type="scientific">Castilleja foliolosa</name>
    <dbReference type="NCBI Taxonomy" id="1961234"/>
    <lineage>
        <taxon>Eukaryota</taxon>
        <taxon>Viridiplantae</taxon>
        <taxon>Streptophyta</taxon>
        <taxon>Embryophyta</taxon>
        <taxon>Tracheophyta</taxon>
        <taxon>Spermatophyta</taxon>
        <taxon>Magnoliopsida</taxon>
        <taxon>eudicotyledons</taxon>
        <taxon>Gunneridae</taxon>
        <taxon>Pentapetalae</taxon>
        <taxon>asterids</taxon>
        <taxon>lamiids</taxon>
        <taxon>Lamiales</taxon>
        <taxon>Orobanchaceae</taxon>
        <taxon>Pedicularideae</taxon>
        <taxon>Castillejinae</taxon>
        <taxon>Castilleja</taxon>
    </lineage>
</organism>
<dbReference type="Proteomes" id="UP001632038">
    <property type="component" value="Unassembled WGS sequence"/>
</dbReference>
<evidence type="ECO:0000256" key="5">
    <source>
        <dbReference type="ARBA" id="ARBA00022729"/>
    </source>
</evidence>
<feature type="chain" id="PRO_5044761217" description="Rapid ALkalinization Factor" evidence="7">
    <location>
        <begin position="26"/>
        <end position="117"/>
    </location>
</feature>
<keyword evidence="3" id="KW-0964">Secreted</keyword>